<gene>
    <name evidence="5" type="ORF">BJ508DRAFT_417088</name>
</gene>
<organism evidence="5 6">
    <name type="scientific">Ascobolus immersus RN42</name>
    <dbReference type="NCBI Taxonomy" id="1160509"/>
    <lineage>
        <taxon>Eukaryota</taxon>
        <taxon>Fungi</taxon>
        <taxon>Dikarya</taxon>
        <taxon>Ascomycota</taxon>
        <taxon>Pezizomycotina</taxon>
        <taxon>Pezizomycetes</taxon>
        <taxon>Pezizales</taxon>
        <taxon>Ascobolaceae</taxon>
        <taxon>Ascobolus</taxon>
    </lineage>
</organism>
<keyword evidence="6" id="KW-1185">Reference proteome</keyword>
<keyword evidence="4" id="KW-0175">Coiled coil</keyword>
<protein>
    <submittedName>
        <fullName evidence="5">Exocyst complex component Sec6</fullName>
    </submittedName>
</protein>
<keyword evidence="3" id="KW-0268">Exocytosis</keyword>
<dbReference type="Gene3D" id="1.10.357.50">
    <property type="match status" value="1"/>
</dbReference>
<evidence type="ECO:0000256" key="1">
    <source>
        <dbReference type="ARBA" id="ARBA00009447"/>
    </source>
</evidence>
<feature type="coiled-coil region" evidence="4">
    <location>
        <begin position="66"/>
        <end position="126"/>
    </location>
</feature>
<dbReference type="InterPro" id="IPR042532">
    <property type="entry name" value="EXOC3/Sec6_C"/>
</dbReference>
<dbReference type="AlphaFoldDB" id="A0A3N4HU14"/>
<dbReference type="InterPro" id="IPR010326">
    <property type="entry name" value="EXOC3/Sec6"/>
</dbReference>
<sequence length="743" mass="84626">MDESEIAFKLPELLRHPEDLDKLVAFQADFQRKKTHVDSQLKAQLKAQIEATEAGMNAISNGQRTITQIKEEMQKIDKLCQEAQDLVEEFPIISKVSKIHKNFLAVEEMKRNLNELDAKLNLVDDMLRDDYGEDISNPMPNLLPIHYYITQLRDFEFEALHNQGEALDPDVRSSLQQYFEPLADRIALFDERLGIIGMNMLELIKAGNTGLVVRAAKIIDQEERSDSLIEARKAAQNSQRDLQLNFKSIQMAAREPRGYKQRFFDCIKSMIQARFEGIKQEFWDDPGTLDDNLLWYFEDLTVAKEQLPELMPAKWNIFDMIVGFYTAEMRNFLNEITTEPPKDPNDENPVTIYGEHILVVILWVSHYNKQMKALKIPNTSDYIIDDSKLIKDYLQLIVSKMEEWMITMVNQDTQAFTQRAKPVEADDTGRWGMQNAVIMFQMINQQIEVACDSNKGSVVAGTVEEIARLLKNRQETWDNLCKDEVTLYQNAPEQAADGLLDYLIAVANDQIKCANYAEATSAKTVALLSKKFGGLVQASFDNAIDGFVLTATNVVHKMVDVIFVDLKPAFQELFTPAWYGGGQVGAITETINSYIQDPCETALDPDLLTGLIEELSAQTVVSYLSAVKNKGCKFNGHEAINQIRTDVQIAFSFFTEYLPHEVVKNQWFALESLMKIVSAQGKEPLKKELERFKESYWDASTAWIEAVVKAREDYNKSLLEAVRETAAYTRGENETIMARVTAK</sequence>
<name>A0A3N4HU14_ASCIM</name>
<proteinExistence type="inferred from homology"/>
<keyword evidence="2" id="KW-0813">Transport</keyword>
<dbReference type="Gene3D" id="1.10.357.70">
    <property type="entry name" value="Exocyst complex component Sec6, C-terminal domain"/>
    <property type="match status" value="1"/>
</dbReference>
<dbReference type="Proteomes" id="UP000275078">
    <property type="component" value="Unassembled WGS sequence"/>
</dbReference>
<comment type="similarity">
    <text evidence="1">Belongs to the SEC6 family.</text>
</comment>
<dbReference type="GO" id="GO:0000149">
    <property type="term" value="F:SNARE binding"/>
    <property type="evidence" value="ECO:0007669"/>
    <property type="project" value="TreeGrafter"/>
</dbReference>
<dbReference type="GO" id="GO:0051601">
    <property type="term" value="P:exocyst localization"/>
    <property type="evidence" value="ECO:0007669"/>
    <property type="project" value="TreeGrafter"/>
</dbReference>
<dbReference type="GO" id="GO:0006887">
    <property type="term" value="P:exocytosis"/>
    <property type="evidence" value="ECO:0007669"/>
    <property type="project" value="UniProtKB-KW"/>
</dbReference>
<dbReference type="STRING" id="1160509.A0A3N4HU14"/>
<reference evidence="5 6" key="1">
    <citation type="journal article" date="2018" name="Nat. Ecol. Evol.">
        <title>Pezizomycetes genomes reveal the molecular basis of ectomycorrhizal truffle lifestyle.</title>
        <authorList>
            <person name="Murat C."/>
            <person name="Payen T."/>
            <person name="Noel B."/>
            <person name="Kuo A."/>
            <person name="Morin E."/>
            <person name="Chen J."/>
            <person name="Kohler A."/>
            <person name="Krizsan K."/>
            <person name="Balestrini R."/>
            <person name="Da Silva C."/>
            <person name="Montanini B."/>
            <person name="Hainaut M."/>
            <person name="Levati E."/>
            <person name="Barry K.W."/>
            <person name="Belfiori B."/>
            <person name="Cichocki N."/>
            <person name="Clum A."/>
            <person name="Dockter R.B."/>
            <person name="Fauchery L."/>
            <person name="Guy J."/>
            <person name="Iotti M."/>
            <person name="Le Tacon F."/>
            <person name="Lindquist E.A."/>
            <person name="Lipzen A."/>
            <person name="Malagnac F."/>
            <person name="Mello A."/>
            <person name="Molinier V."/>
            <person name="Miyauchi S."/>
            <person name="Poulain J."/>
            <person name="Riccioni C."/>
            <person name="Rubini A."/>
            <person name="Sitrit Y."/>
            <person name="Splivallo R."/>
            <person name="Traeger S."/>
            <person name="Wang M."/>
            <person name="Zifcakova L."/>
            <person name="Wipf D."/>
            <person name="Zambonelli A."/>
            <person name="Paolocci F."/>
            <person name="Nowrousian M."/>
            <person name="Ottonello S."/>
            <person name="Baldrian P."/>
            <person name="Spatafora J.W."/>
            <person name="Henrissat B."/>
            <person name="Nagy L.G."/>
            <person name="Aury J.M."/>
            <person name="Wincker P."/>
            <person name="Grigoriev I.V."/>
            <person name="Bonfante P."/>
            <person name="Martin F.M."/>
        </authorList>
    </citation>
    <scope>NUCLEOTIDE SEQUENCE [LARGE SCALE GENOMIC DNA]</scope>
    <source>
        <strain evidence="5 6">RN42</strain>
    </source>
</reference>
<dbReference type="EMBL" id="ML119727">
    <property type="protein sequence ID" value="RPA77353.1"/>
    <property type="molecule type" value="Genomic_DNA"/>
</dbReference>
<accession>A0A3N4HU14</accession>
<dbReference type="PANTHER" id="PTHR21292">
    <property type="entry name" value="EXOCYST COMPLEX COMPONENT SEC6-RELATED"/>
    <property type="match status" value="1"/>
</dbReference>
<evidence type="ECO:0000256" key="3">
    <source>
        <dbReference type="ARBA" id="ARBA00022483"/>
    </source>
</evidence>
<evidence type="ECO:0000313" key="6">
    <source>
        <dbReference type="Proteomes" id="UP000275078"/>
    </source>
</evidence>
<evidence type="ECO:0000256" key="4">
    <source>
        <dbReference type="SAM" id="Coils"/>
    </source>
</evidence>
<evidence type="ECO:0000256" key="2">
    <source>
        <dbReference type="ARBA" id="ARBA00022448"/>
    </source>
</evidence>
<dbReference type="PANTHER" id="PTHR21292:SF1">
    <property type="entry name" value="EXOCYST COMPLEX COMPONENT 3"/>
    <property type="match status" value="1"/>
</dbReference>
<dbReference type="Pfam" id="PF06046">
    <property type="entry name" value="Sec6"/>
    <property type="match status" value="1"/>
</dbReference>
<dbReference type="GO" id="GO:0000145">
    <property type="term" value="C:exocyst"/>
    <property type="evidence" value="ECO:0007669"/>
    <property type="project" value="InterPro"/>
</dbReference>
<dbReference type="OrthoDB" id="190098at2759"/>
<evidence type="ECO:0000313" key="5">
    <source>
        <dbReference type="EMBL" id="RPA77353.1"/>
    </source>
</evidence>